<feature type="domain" description="Putative amidase" evidence="1">
    <location>
        <begin position="46"/>
        <end position="93"/>
    </location>
</feature>
<dbReference type="InterPro" id="IPR024301">
    <property type="entry name" value="Amidase_6"/>
</dbReference>
<evidence type="ECO:0000313" key="3">
    <source>
        <dbReference type="Proteomes" id="UP000322530"/>
    </source>
</evidence>
<dbReference type="PROSITE" id="PS51257">
    <property type="entry name" value="PROKAR_LIPOPROTEIN"/>
    <property type="match status" value="1"/>
</dbReference>
<comment type="caution">
    <text evidence="2">The sequence shown here is derived from an EMBL/GenBank/DDBJ whole genome shotgun (WGS) entry which is preliminary data.</text>
</comment>
<proteinExistence type="predicted"/>
<name>A0A5A5THI2_9CHLR</name>
<evidence type="ECO:0000313" key="2">
    <source>
        <dbReference type="EMBL" id="GCF10668.1"/>
    </source>
</evidence>
<dbReference type="EMBL" id="BIXY01000079">
    <property type="protein sequence ID" value="GCF10668.1"/>
    <property type="molecule type" value="Genomic_DNA"/>
</dbReference>
<accession>A0A5A5THI2</accession>
<gene>
    <name evidence="2" type="ORF">KDI_42320</name>
</gene>
<evidence type="ECO:0000259" key="1">
    <source>
        <dbReference type="Pfam" id="PF12671"/>
    </source>
</evidence>
<keyword evidence="3" id="KW-1185">Reference proteome</keyword>
<organism evidence="2 3">
    <name type="scientific">Dictyobacter arantiisoli</name>
    <dbReference type="NCBI Taxonomy" id="2014874"/>
    <lineage>
        <taxon>Bacteria</taxon>
        <taxon>Bacillati</taxon>
        <taxon>Chloroflexota</taxon>
        <taxon>Ktedonobacteria</taxon>
        <taxon>Ktedonobacterales</taxon>
        <taxon>Dictyobacteraceae</taxon>
        <taxon>Dictyobacter</taxon>
    </lineage>
</organism>
<dbReference type="Proteomes" id="UP000322530">
    <property type="component" value="Unassembled WGS sequence"/>
</dbReference>
<protein>
    <recommendedName>
        <fullName evidence="1">Putative amidase domain-containing protein</fullName>
    </recommendedName>
</protein>
<dbReference type="Pfam" id="PF12671">
    <property type="entry name" value="Amidase_6"/>
    <property type="match status" value="1"/>
</dbReference>
<reference evidence="2 3" key="1">
    <citation type="submission" date="2019-01" db="EMBL/GenBank/DDBJ databases">
        <title>Draft genome sequence of Dictyobacter sp. Uno17.</title>
        <authorList>
            <person name="Wang C.M."/>
            <person name="Zheng Y."/>
            <person name="Sakai Y."/>
            <person name="Abe K."/>
            <person name="Yokota A."/>
            <person name="Yabe S."/>
        </authorList>
    </citation>
    <scope>NUCLEOTIDE SEQUENCE [LARGE SCALE GENOMIC DNA]</scope>
    <source>
        <strain evidence="2 3">Uno17</strain>
    </source>
</reference>
<dbReference type="AlphaFoldDB" id="A0A5A5THI2"/>
<sequence>MRFLSWERVIKSFEKRFAPFHILKAFSACLTFIACLAMFSGNAFAYNRPNIINYVGKWAKNRNGFWPSYGSDCTIFLSQSMNAGRDGMDGTWHAQYYL</sequence>